<evidence type="ECO:0000256" key="4">
    <source>
        <dbReference type="ARBA" id="ARBA00022692"/>
    </source>
</evidence>
<sequence>MSMYGHLFERQSRHINLCFLFNSIGSTLLMPLALLYLAGTSLSAKEILYLGTMKFWSFSLSYFLVIPLVSRFDVKKMIVFSLFFKLLSLAVLFTGQTFMVCMIVMLTNGLASSFFSTASKIYVRATSKNISESFSARMTLSNAGAAISPMVISALVFFAVPFRPALLILIALFTMGVLVATGLKPCQRVPTPEVSATGLTGLFSKETATVATLSIVFAMLYYTFETIVPLELVQSDLKSLIGPVMLFNTGVIILGQIPVYKYFTEKFGVVNALLIATALCIVLFIPWFLQWAKLSGLLLIVVGVTFLEMFYGAGIDTVIASADSDKKIALLDGVSSVALSAGAALAAAIYGDPVMFIPFVMTLFVLSFFFVRGEKTGLIRP</sequence>
<feature type="transmembrane region" description="Helical" evidence="7">
    <location>
        <begin position="47"/>
        <end position="65"/>
    </location>
</feature>
<name>A0A0F1AWQ1_9ENTR</name>
<keyword evidence="5 7" id="KW-1133">Transmembrane helix</keyword>
<feature type="transmembrane region" description="Helical" evidence="7">
    <location>
        <begin position="207"/>
        <end position="224"/>
    </location>
</feature>
<evidence type="ECO:0000313" key="10">
    <source>
        <dbReference type="Proteomes" id="UP000033352"/>
    </source>
</evidence>
<feature type="transmembrane region" description="Helical" evidence="7">
    <location>
        <begin position="20"/>
        <end position="41"/>
    </location>
</feature>
<evidence type="ECO:0000256" key="5">
    <source>
        <dbReference type="ARBA" id="ARBA00022989"/>
    </source>
</evidence>
<dbReference type="PANTHER" id="PTHR23517">
    <property type="entry name" value="RESISTANCE PROTEIN MDTM, PUTATIVE-RELATED-RELATED"/>
    <property type="match status" value="1"/>
</dbReference>
<evidence type="ECO:0000256" key="2">
    <source>
        <dbReference type="ARBA" id="ARBA00022448"/>
    </source>
</evidence>
<feature type="transmembrane region" description="Helical" evidence="7">
    <location>
        <begin position="295"/>
        <end position="316"/>
    </location>
</feature>
<dbReference type="Gene3D" id="1.20.1250.20">
    <property type="entry name" value="MFS general substrate transporter like domains"/>
    <property type="match status" value="2"/>
</dbReference>
<evidence type="ECO:0000256" key="1">
    <source>
        <dbReference type="ARBA" id="ARBA00004651"/>
    </source>
</evidence>
<dbReference type="EMBL" id="JZYX01000026">
    <property type="protein sequence ID" value="KJN26138.1"/>
    <property type="molecule type" value="Genomic_DNA"/>
</dbReference>
<evidence type="ECO:0000256" key="3">
    <source>
        <dbReference type="ARBA" id="ARBA00022475"/>
    </source>
</evidence>
<comment type="subcellular location">
    <subcellularLocation>
        <location evidence="1">Cell membrane</location>
        <topology evidence="1">Multi-pass membrane protein</topology>
    </subcellularLocation>
</comment>
<keyword evidence="2" id="KW-0813">Transport</keyword>
<dbReference type="AlphaFoldDB" id="A0A0F1AWQ1"/>
<dbReference type="OrthoDB" id="6638530at2"/>
<evidence type="ECO:0000256" key="7">
    <source>
        <dbReference type="SAM" id="Phobius"/>
    </source>
</evidence>
<dbReference type="InterPro" id="IPR011701">
    <property type="entry name" value="MFS"/>
</dbReference>
<dbReference type="InterPro" id="IPR036259">
    <property type="entry name" value="MFS_trans_sf"/>
</dbReference>
<dbReference type="Pfam" id="PF07690">
    <property type="entry name" value="MFS_1"/>
    <property type="match status" value="1"/>
</dbReference>
<feature type="transmembrane region" description="Helical" evidence="7">
    <location>
        <begin position="270"/>
        <end position="289"/>
    </location>
</feature>
<evidence type="ECO:0000313" key="9">
    <source>
        <dbReference type="EMBL" id="MDR9948257.1"/>
    </source>
</evidence>
<feature type="transmembrane region" description="Helical" evidence="7">
    <location>
        <begin position="166"/>
        <end position="186"/>
    </location>
</feature>
<keyword evidence="3" id="KW-1003">Cell membrane</keyword>
<feature type="transmembrane region" description="Helical" evidence="7">
    <location>
        <begin position="102"/>
        <end position="123"/>
    </location>
</feature>
<dbReference type="RefSeq" id="WP_045285842.1">
    <property type="nucleotide sequence ID" value="NZ_JALLIR010000001.1"/>
</dbReference>
<organism evidence="8 10">
    <name type="scientific">Enterobacter sichuanensis</name>
    <dbReference type="NCBI Taxonomy" id="2071710"/>
    <lineage>
        <taxon>Bacteria</taxon>
        <taxon>Pseudomonadati</taxon>
        <taxon>Pseudomonadota</taxon>
        <taxon>Gammaproteobacteria</taxon>
        <taxon>Enterobacterales</taxon>
        <taxon>Enterobacteriaceae</taxon>
        <taxon>Enterobacter</taxon>
        <taxon>Enterobacter cloacae complex</taxon>
    </lineage>
</organism>
<gene>
    <name evidence="9" type="ORF">MX989_19525</name>
    <name evidence="8" type="ORF">SS37_13450</name>
</gene>
<feature type="transmembrane region" description="Helical" evidence="7">
    <location>
        <begin position="355"/>
        <end position="371"/>
    </location>
</feature>
<comment type="caution">
    <text evidence="8">The sequence shown here is derived from an EMBL/GenBank/DDBJ whole genome shotgun (WGS) entry which is preliminary data.</text>
</comment>
<dbReference type="SUPFAM" id="SSF103473">
    <property type="entry name" value="MFS general substrate transporter"/>
    <property type="match status" value="1"/>
</dbReference>
<dbReference type="GO" id="GO:0005886">
    <property type="term" value="C:plasma membrane"/>
    <property type="evidence" value="ECO:0007669"/>
    <property type="project" value="UniProtKB-SubCell"/>
</dbReference>
<protein>
    <submittedName>
        <fullName evidence="9">MFS transporter</fullName>
    </submittedName>
</protein>
<dbReference type="GO" id="GO:0022857">
    <property type="term" value="F:transmembrane transporter activity"/>
    <property type="evidence" value="ECO:0007669"/>
    <property type="project" value="InterPro"/>
</dbReference>
<dbReference type="PATRIC" id="fig|1619248.3.peg.1901"/>
<keyword evidence="6 7" id="KW-0472">Membrane</keyword>
<dbReference type="InterPro" id="IPR050171">
    <property type="entry name" value="MFS_Transporters"/>
</dbReference>
<reference evidence="8 10" key="1">
    <citation type="submission" date="2015-03" db="EMBL/GenBank/DDBJ databases">
        <authorList>
            <person name="McCorrison J."/>
            <person name="Sanka R."/>
            <person name="Adams M."/>
            <person name="Brinkac L."/>
            <person name="Nierman W."/>
            <person name="Sutton G."/>
            <person name="Nelson K."/>
            <person name="Kiedrowski L."/>
            <person name="Guerrero D."/>
            <person name="Bonomo R."/>
        </authorList>
    </citation>
    <scope>NUCLEOTIDE SEQUENCE [LARGE SCALE GENOMIC DNA]</scope>
    <source>
        <strain evidence="8 10">35699</strain>
    </source>
</reference>
<feature type="transmembrane region" description="Helical" evidence="7">
    <location>
        <begin position="143"/>
        <end position="160"/>
    </location>
</feature>
<keyword evidence="4 7" id="KW-0812">Transmembrane</keyword>
<reference evidence="9" key="2">
    <citation type="submission" date="2022-11" db="EMBL/GenBank/DDBJ databases">
        <title>blaNDM-1 and qnrB1 co-producing ST413 Enterobacter.</title>
        <authorList>
            <person name="Halder G."/>
            <person name="Chaudhuri B."/>
            <person name="Dutta S."/>
        </authorList>
    </citation>
    <scope>NUCLEOTIDE SEQUENCE</scope>
    <source>
        <strain evidence="9">PEER684</strain>
    </source>
</reference>
<evidence type="ECO:0000313" key="8">
    <source>
        <dbReference type="EMBL" id="KJN26138.1"/>
    </source>
</evidence>
<accession>A0A0F1AWQ1</accession>
<feature type="transmembrane region" description="Helical" evidence="7">
    <location>
        <begin position="77"/>
        <end position="96"/>
    </location>
</feature>
<feature type="transmembrane region" description="Helical" evidence="7">
    <location>
        <begin position="244"/>
        <end position="263"/>
    </location>
</feature>
<evidence type="ECO:0000256" key="6">
    <source>
        <dbReference type="ARBA" id="ARBA00023136"/>
    </source>
</evidence>
<dbReference type="EMBL" id="JALLIR010000001">
    <property type="protein sequence ID" value="MDR9948257.1"/>
    <property type="molecule type" value="Genomic_DNA"/>
</dbReference>
<dbReference type="Proteomes" id="UP000033352">
    <property type="component" value="Unassembled WGS sequence"/>
</dbReference>
<proteinExistence type="predicted"/>
<dbReference type="Proteomes" id="UP001185068">
    <property type="component" value="Unassembled WGS sequence"/>
</dbReference>
<feature type="transmembrane region" description="Helical" evidence="7">
    <location>
        <begin position="328"/>
        <end position="349"/>
    </location>
</feature>